<evidence type="ECO:0000256" key="5">
    <source>
        <dbReference type="ARBA" id="ARBA00062515"/>
    </source>
</evidence>
<reference evidence="7" key="1">
    <citation type="journal article" date="2021" name="bioRxiv">
        <title>Unraveling nitrogen, sulfur and carbon metabolic pathways and microbial community transcriptional responses to substrate deprivation and toxicity stresses in a bioreactor mimicking anoxic brackish coastal sediment conditions.</title>
        <authorList>
            <person name="Martins P.D."/>
            <person name="Echeveste M.J."/>
            <person name="Arshad A."/>
            <person name="Kurth J."/>
            <person name="Ouboter H."/>
            <person name="Jetten M.S.M."/>
            <person name="Welte C.U."/>
        </authorList>
    </citation>
    <scope>NUCLEOTIDE SEQUENCE</scope>
    <source>
        <strain evidence="7">MAG_39</strain>
    </source>
</reference>
<dbReference type="NCBIfam" id="TIGR01256">
    <property type="entry name" value="modA"/>
    <property type="match status" value="1"/>
</dbReference>
<comment type="caution">
    <text evidence="7">The sequence shown here is derived from an EMBL/GenBank/DDBJ whole genome shotgun (WGS) entry which is preliminary data.</text>
</comment>
<dbReference type="GO" id="GO:0030973">
    <property type="term" value="F:molybdate ion binding"/>
    <property type="evidence" value="ECO:0007669"/>
    <property type="project" value="TreeGrafter"/>
</dbReference>
<gene>
    <name evidence="7" type="primary">modA</name>
    <name evidence="7" type="ORF">K8I29_09465</name>
</gene>
<feature type="binding site" evidence="6">
    <location>
        <position position="140"/>
    </location>
    <ligand>
        <name>molybdate</name>
        <dbReference type="ChEBI" id="CHEBI:36264"/>
    </ligand>
</feature>
<accession>A0A953JB91</accession>
<feature type="binding site" evidence="6">
    <location>
        <position position="31"/>
    </location>
    <ligand>
        <name>molybdate</name>
        <dbReference type="ChEBI" id="CHEBI:36264"/>
    </ligand>
</feature>
<dbReference type="AlphaFoldDB" id="A0A953JB91"/>
<dbReference type="InterPro" id="IPR050682">
    <property type="entry name" value="ModA/WtpA"/>
</dbReference>
<organism evidence="7 8">
    <name type="scientific">Candidatus Nitrobium versatile</name>
    <dbReference type="NCBI Taxonomy" id="2884831"/>
    <lineage>
        <taxon>Bacteria</taxon>
        <taxon>Pseudomonadati</taxon>
        <taxon>Nitrospirota</taxon>
        <taxon>Nitrospiria</taxon>
        <taxon>Nitrospirales</taxon>
        <taxon>Nitrospiraceae</taxon>
        <taxon>Candidatus Nitrobium</taxon>
    </lineage>
</organism>
<dbReference type="SUPFAM" id="SSF53850">
    <property type="entry name" value="Periplasmic binding protein-like II"/>
    <property type="match status" value="1"/>
</dbReference>
<dbReference type="GO" id="GO:0015689">
    <property type="term" value="P:molybdate ion transport"/>
    <property type="evidence" value="ECO:0007669"/>
    <property type="project" value="InterPro"/>
</dbReference>
<comment type="similarity">
    <text evidence="1">Belongs to the bacterial solute-binding protein ModA family.</text>
</comment>
<dbReference type="EMBL" id="JAIOIV010000076">
    <property type="protein sequence ID" value="MBZ0156419.1"/>
    <property type="molecule type" value="Genomic_DNA"/>
</dbReference>
<evidence type="ECO:0000256" key="6">
    <source>
        <dbReference type="PIRSR" id="PIRSR004846-1"/>
    </source>
</evidence>
<protein>
    <submittedName>
        <fullName evidence="7">Molybdate ABC transporter substrate-binding protein</fullName>
    </submittedName>
</protein>
<reference evidence="7" key="2">
    <citation type="submission" date="2021-08" db="EMBL/GenBank/DDBJ databases">
        <authorList>
            <person name="Dalcin Martins P."/>
        </authorList>
    </citation>
    <scope>NUCLEOTIDE SEQUENCE</scope>
    <source>
        <strain evidence="7">MAG_39</strain>
    </source>
</reference>
<keyword evidence="2 6" id="KW-0500">Molybdenum</keyword>
<evidence type="ECO:0000256" key="4">
    <source>
        <dbReference type="ARBA" id="ARBA00022729"/>
    </source>
</evidence>
<dbReference type="GO" id="GO:0046872">
    <property type="term" value="F:metal ion binding"/>
    <property type="evidence" value="ECO:0007669"/>
    <property type="project" value="UniProtKB-KW"/>
</dbReference>
<evidence type="ECO:0000256" key="3">
    <source>
        <dbReference type="ARBA" id="ARBA00022723"/>
    </source>
</evidence>
<sequence>MLASLVTLFSFHSHALSAEPSGKIVVSAAVSLKNAFEEIGKIFETKNRVLVLFNFGASGDLARQIGGGAPVDVFASAARKDMDEIERQGLVLPGSRADFAANTVVLVAPAHEKNSPRSFGDLRTERVQRIAVGNPKSVPAGRYAEEVFTYYKIRSALDGKLVYAENVRQVLDYVARGEVDAGVVYATDVVARAKEIKTAATAPEESHSPVVYPVAVIKGTRNEKMAKEFLALVMSPEGRRVLEKYGFRMAGRGK</sequence>
<keyword evidence="3 6" id="KW-0479">Metal-binding</keyword>
<dbReference type="Proteomes" id="UP000705867">
    <property type="component" value="Unassembled WGS sequence"/>
</dbReference>
<evidence type="ECO:0000256" key="1">
    <source>
        <dbReference type="ARBA" id="ARBA00009175"/>
    </source>
</evidence>
<proteinExistence type="inferred from homology"/>
<comment type="subunit">
    <text evidence="5">The complex is composed of two ATP-binding proteins (ModC), two transmembrane proteins (ModB) and a solute-binding protein (ModA).</text>
</comment>
<keyword evidence="4" id="KW-0732">Signal</keyword>
<dbReference type="Gene3D" id="3.40.190.10">
    <property type="entry name" value="Periplasmic binding protein-like II"/>
    <property type="match status" value="2"/>
</dbReference>
<dbReference type="GO" id="GO:1901359">
    <property type="term" value="F:tungstate binding"/>
    <property type="evidence" value="ECO:0007669"/>
    <property type="project" value="UniProtKB-ARBA"/>
</dbReference>
<evidence type="ECO:0000256" key="2">
    <source>
        <dbReference type="ARBA" id="ARBA00022505"/>
    </source>
</evidence>
<dbReference type="PIRSF" id="PIRSF004846">
    <property type="entry name" value="ModA"/>
    <property type="match status" value="1"/>
</dbReference>
<evidence type="ECO:0000313" key="8">
    <source>
        <dbReference type="Proteomes" id="UP000705867"/>
    </source>
</evidence>
<feature type="binding site" evidence="6">
    <location>
        <position position="58"/>
    </location>
    <ligand>
        <name>molybdate</name>
        <dbReference type="ChEBI" id="CHEBI:36264"/>
    </ligand>
</feature>
<evidence type="ECO:0000313" key="7">
    <source>
        <dbReference type="EMBL" id="MBZ0156419.1"/>
    </source>
</evidence>
<dbReference type="FunFam" id="3.40.190.10:FF:000035">
    <property type="entry name" value="Molybdate ABC transporter substrate-binding protein"/>
    <property type="match status" value="1"/>
</dbReference>
<dbReference type="InterPro" id="IPR005950">
    <property type="entry name" value="ModA"/>
</dbReference>
<feature type="binding site" evidence="6">
    <location>
        <position position="167"/>
    </location>
    <ligand>
        <name>molybdate</name>
        <dbReference type="ChEBI" id="CHEBI:36264"/>
    </ligand>
</feature>
<dbReference type="Pfam" id="PF13531">
    <property type="entry name" value="SBP_bac_11"/>
    <property type="match status" value="1"/>
</dbReference>
<feature type="binding site" evidence="6">
    <location>
        <position position="185"/>
    </location>
    <ligand>
        <name>molybdate</name>
        <dbReference type="ChEBI" id="CHEBI:36264"/>
    </ligand>
</feature>
<name>A0A953JB91_9BACT</name>
<dbReference type="PANTHER" id="PTHR30632">
    <property type="entry name" value="MOLYBDATE-BINDING PERIPLASMIC PROTEIN"/>
    <property type="match status" value="1"/>
</dbReference>
<dbReference type="PANTHER" id="PTHR30632:SF0">
    <property type="entry name" value="SULFATE-BINDING PROTEIN"/>
    <property type="match status" value="1"/>
</dbReference>